<sequence length="84" mass="9359">MYWSVVSVEPKPPLAIAVRFLDGTAGTVRFEPGHLSGVFEALKDPEIFRQVHIEFGAVSWPGDIDLAPDAMYREIKQSGEWVLS</sequence>
<name>A0A9J7BRZ7_9BACT</name>
<evidence type="ECO:0000313" key="2">
    <source>
        <dbReference type="Proteomes" id="UP001059380"/>
    </source>
</evidence>
<dbReference type="KEGG" id="orp:MOP44_05250"/>
<protein>
    <submittedName>
        <fullName evidence="1">DUF2442 domain-containing protein</fullName>
    </submittedName>
</protein>
<dbReference type="Pfam" id="PF10387">
    <property type="entry name" value="DUF2442"/>
    <property type="match status" value="1"/>
</dbReference>
<reference evidence="1" key="1">
    <citation type="submission" date="2021-04" db="EMBL/GenBank/DDBJ databases">
        <title>Phylogenetic analysis of Acidobacteriaceae.</title>
        <authorList>
            <person name="Qiu L."/>
            <person name="Zhang Q."/>
        </authorList>
    </citation>
    <scope>NUCLEOTIDE SEQUENCE</scope>
    <source>
        <strain evidence="1">DSM 25168</strain>
    </source>
</reference>
<dbReference type="RefSeq" id="WP_260794862.1">
    <property type="nucleotide sequence ID" value="NZ_CP093313.1"/>
</dbReference>
<dbReference type="SUPFAM" id="SSF143880">
    <property type="entry name" value="NE0471 N-terminal domain-like"/>
    <property type="match status" value="1"/>
</dbReference>
<dbReference type="InterPro" id="IPR018841">
    <property type="entry name" value="DUF2442"/>
</dbReference>
<accession>A0A9J7BRZ7</accession>
<organism evidence="1 2">
    <name type="scientific">Occallatibacter riparius</name>
    <dbReference type="NCBI Taxonomy" id="1002689"/>
    <lineage>
        <taxon>Bacteria</taxon>
        <taxon>Pseudomonadati</taxon>
        <taxon>Acidobacteriota</taxon>
        <taxon>Terriglobia</taxon>
        <taxon>Terriglobales</taxon>
        <taxon>Acidobacteriaceae</taxon>
        <taxon>Occallatibacter</taxon>
    </lineage>
</organism>
<dbReference type="EMBL" id="CP093313">
    <property type="protein sequence ID" value="UWZ85345.1"/>
    <property type="molecule type" value="Genomic_DNA"/>
</dbReference>
<evidence type="ECO:0000313" key="1">
    <source>
        <dbReference type="EMBL" id="UWZ85345.1"/>
    </source>
</evidence>
<dbReference type="Gene3D" id="3.30.2020.10">
    <property type="entry name" value="NE0471-like N-terminal domain"/>
    <property type="match status" value="1"/>
</dbReference>
<proteinExistence type="predicted"/>
<dbReference type="AlphaFoldDB" id="A0A9J7BRZ7"/>
<keyword evidence="2" id="KW-1185">Reference proteome</keyword>
<dbReference type="Proteomes" id="UP001059380">
    <property type="component" value="Chromosome"/>
</dbReference>
<dbReference type="InterPro" id="IPR036782">
    <property type="entry name" value="NE0471-like_N"/>
</dbReference>
<gene>
    <name evidence="1" type="ORF">MOP44_05250</name>
</gene>